<reference evidence="3 4" key="1">
    <citation type="submission" date="2018-04" db="EMBL/GenBank/DDBJ databases">
        <title>Active sludge and wastewater microbial communities from Klosterneuburg, Austria.</title>
        <authorList>
            <person name="Wagner M."/>
        </authorList>
    </citation>
    <scope>NUCLEOTIDE SEQUENCE [LARGE SCALE GENOMIC DNA]</scope>
    <source>
        <strain evidence="3 4">Nm 57</strain>
    </source>
</reference>
<evidence type="ECO:0000313" key="4">
    <source>
        <dbReference type="Proteomes" id="UP000247780"/>
    </source>
</evidence>
<protein>
    <submittedName>
        <fullName evidence="3">Histidine triad (HIT) family protein</fullName>
    </submittedName>
</protein>
<proteinExistence type="predicted"/>
<dbReference type="PROSITE" id="PS51084">
    <property type="entry name" value="HIT_2"/>
    <property type="match status" value="1"/>
</dbReference>
<sequence length="116" mass="13037">MEDCIFCKIVRGEIPATKIHEDDETIAFYDIHPAAPVHFMLIPKQHIESLNEVDLSHQQLLGKMLWLAPRLAADQGCTDGFRTIINTGRVGGQEIFHLHLHVIGGKDRLPAMIHHG</sequence>
<evidence type="ECO:0000313" key="3">
    <source>
        <dbReference type="EMBL" id="PXV77566.1"/>
    </source>
</evidence>
<keyword evidence="4" id="KW-1185">Reference proteome</keyword>
<evidence type="ECO:0000259" key="2">
    <source>
        <dbReference type="PROSITE" id="PS51084"/>
    </source>
</evidence>
<comment type="caution">
    <text evidence="3">The sequence shown here is derived from an EMBL/GenBank/DDBJ whole genome shotgun (WGS) entry which is preliminary data.</text>
</comment>
<evidence type="ECO:0000256" key="1">
    <source>
        <dbReference type="PROSITE-ProRule" id="PRU00464"/>
    </source>
</evidence>
<dbReference type="InterPro" id="IPR011146">
    <property type="entry name" value="HIT-like"/>
</dbReference>
<organism evidence="3 4">
    <name type="scientific">Nitrosomonas eutropha</name>
    <dbReference type="NCBI Taxonomy" id="916"/>
    <lineage>
        <taxon>Bacteria</taxon>
        <taxon>Pseudomonadati</taxon>
        <taxon>Pseudomonadota</taxon>
        <taxon>Betaproteobacteria</taxon>
        <taxon>Nitrosomonadales</taxon>
        <taxon>Nitrosomonadaceae</taxon>
        <taxon>Nitrosomonas</taxon>
    </lineage>
</organism>
<dbReference type="PRINTS" id="PR00332">
    <property type="entry name" value="HISTRIAD"/>
</dbReference>
<dbReference type="InterPro" id="IPR019808">
    <property type="entry name" value="Histidine_triad_CS"/>
</dbReference>
<dbReference type="Proteomes" id="UP000247780">
    <property type="component" value="Unassembled WGS sequence"/>
</dbReference>
<dbReference type="SUPFAM" id="SSF54197">
    <property type="entry name" value="HIT-like"/>
    <property type="match status" value="1"/>
</dbReference>
<dbReference type="PANTHER" id="PTHR23089">
    <property type="entry name" value="HISTIDINE TRIAD HIT PROTEIN"/>
    <property type="match status" value="1"/>
</dbReference>
<feature type="domain" description="HIT" evidence="2">
    <location>
        <begin position="5"/>
        <end position="116"/>
    </location>
</feature>
<dbReference type="Pfam" id="PF11969">
    <property type="entry name" value="DcpS_C"/>
    <property type="match status" value="1"/>
</dbReference>
<dbReference type="EMBL" id="QICQ01000027">
    <property type="protein sequence ID" value="PXV77566.1"/>
    <property type="molecule type" value="Genomic_DNA"/>
</dbReference>
<dbReference type="Gene3D" id="3.30.428.10">
    <property type="entry name" value="HIT-like"/>
    <property type="match status" value="1"/>
</dbReference>
<dbReference type="InterPro" id="IPR036265">
    <property type="entry name" value="HIT-like_sf"/>
</dbReference>
<dbReference type="CDD" id="cd01276">
    <property type="entry name" value="PKCI_related"/>
    <property type="match status" value="1"/>
</dbReference>
<dbReference type="RefSeq" id="WP_011634946.1">
    <property type="nucleotide sequence ID" value="NZ_FMTW01000009.1"/>
</dbReference>
<dbReference type="InterPro" id="IPR001310">
    <property type="entry name" value="Histidine_triad_HIT"/>
</dbReference>
<name>A0ABX5M4V8_9PROT</name>
<dbReference type="PROSITE" id="PS00892">
    <property type="entry name" value="HIT_1"/>
    <property type="match status" value="1"/>
</dbReference>
<feature type="short sequence motif" description="Histidine triad motif" evidence="1">
    <location>
        <begin position="97"/>
        <end position="101"/>
    </location>
</feature>
<accession>A0ABX5M4V8</accession>
<gene>
    <name evidence="3" type="ORF">C8R14_12725</name>
</gene>